<organism evidence="12 13">
    <name type="scientific">Haemophilus ducreyi</name>
    <dbReference type="NCBI Taxonomy" id="730"/>
    <lineage>
        <taxon>Bacteria</taxon>
        <taxon>Pseudomonadati</taxon>
        <taxon>Pseudomonadota</taxon>
        <taxon>Gammaproteobacteria</taxon>
        <taxon>Pasteurellales</taxon>
        <taxon>Pasteurellaceae</taxon>
        <taxon>Haemophilus</taxon>
    </lineage>
</organism>
<dbReference type="InterPro" id="IPR036388">
    <property type="entry name" value="WH-like_DNA-bd_sf"/>
</dbReference>
<dbReference type="EC" id="2.1.1.63" evidence="9"/>
<dbReference type="CDD" id="cd06445">
    <property type="entry name" value="ATase"/>
    <property type="match status" value="1"/>
</dbReference>
<comment type="catalytic activity">
    <reaction evidence="1 9">
        <text>a 4-O-methyl-thymidine in DNA + L-cysteinyl-[protein] = a thymidine in DNA + S-methyl-L-cysteinyl-[protein]</text>
        <dbReference type="Rhea" id="RHEA:53428"/>
        <dbReference type="Rhea" id="RHEA-COMP:10131"/>
        <dbReference type="Rhea" id="RHEA-COMP:10132"/>
        <dbReference type="Rhea" id="RHEA-COMP:13555"/>
        <dbReference type="Rhea" id="RHEA-COMP:13556"/>
        <dbReference type="ChEBI" id="CHEBI:29950"/>
        <dbReference type="ChEBI" id="CHEBI:82612"/>
        <dbReference type="ChEBI" id="CHEBI:137386"/>
        <dbReference type="ChEBI" id="CHEBI:137387"/>
        <dbReference type="EC" id="2.1.1.63"/>
    </reaction>
</comment>
<evidence type="ECO:0000256" key="4">
    <source>
        <dbReference type="ARBA" id="ARBA00022603"/>
    </source>
</evidence>
<dbReference type="HAMAP" id="MF_00772">
    <property type="entry name" value="OGT"/>
    <property type="match status" value="1"/>
</dbReference>
<feature type="domain" description="Methylguanine DNA methyltransferase ribonuclease-like" evidence="11">
    <location>
        <begin position="5"/>
        <end position="77"/>
    </location>
</feature>
<comment type="miscellaneous">
    <text evidence="9">This enzyme catalyzes only one turnover and therefore is not strictly catalytic. According to one definition, an enzyme is a biocatalyst that acts repeatedly and over many reaction cycles.</text>
</comment>
<evidence type="ECO:0000259" key="10">
    <source>
        <dbReference type="Pfam" id="PF01035"/>
    </source>
</evidence>
<evidence type="ECO:0000256" key="6">
    <source>
        <dbReference type="ARBA" id="ARBA00022763"/>
    </source>
</evidence>
<keyword evidence="7 9" id="KW-0234">DNA repair</keyword>
<dbReference type="SUPFAM" id="SSF46767">
    <property type="entry name" value="Methylated DNA-protein cysteine methyltransferase, C-terminal domain"/>
    <property type="match status" value="1"/>
</dbReference>
<dbReference type="PANTHER" id="PTHR10815">
    <property type="entry name" value="METHYLATED-DNA--PROTEIN-CYSTEINE METHYLTRANSFERASE"/>
    <property type="match status" value="1"/>
</dbReference>
<dbReference type="NCBIfam" id="TIGR00589">
    <property type="entry name" value="ogt"/>
    <property type="match status" value="1"/>
</dbReference>
<dbReference type="Pfam" id="PF01035">
    <property type="entry name" value="DNA_binding_1"/>
    <property type="match status" value="1"/>
</dbReference>
<evidence type="ECO:0000256" key="9">
    <source>
        <dbReference type="HAMAP-Rule" id="MF_00772"/>
    </source>
</evidence>
<dbReference type="PANTHER" id="PTHR10815:SF5">
    <property type="entry name" value="METHYLATED-DNA--PROTEIN-CYSTEINE METHYLTRANSFERASE"/>
    <property type="match status" value="1"/>
</dbReference>
<evidence type="ECO:0000256" key="1">
    <source>
        <dbReference type="ARBA" id="ARBA00001286"/>
    </source>
</evidence>
<feature type="active site" description="Nucleophile; methyl group acceptor" evidence="9">
    <location>
        <position position="137"/>
    </location>
</feature>
<dbReference type="OMA" id="INNPKSC"/>
<sequence>MNKNIYYQYYTSPVGQLLLIANQQGLIGVEFEQEQLTRQTVEWQPISSNDPMYAVFSKTCDLLDRYFAGEAVSFSQLDFLAPQGTAFQQAVWQALRHIPYGKTTSYGKIAVRLGKPKAMRAVGGAVGRNPISILVPCHRVLGKNNSLTGFGGGLATKRYLLTLEGVKFKDKGTEFVNPKQKKWCP</sequence>
<dbReference type="InterPro" id="IPR036217">
    <property type="entry name" value="MethylDNA_cys_MeTrfase_DNAb"/>
</dbReference>
<evidence type="ECO:0000256" key="7">
    <source>
        <dbReference type="ARBA" id="ARBA00023204"/>
    </source>
</evidence>
<dbReference type="AlphaFoldDB" id="A0AAC8UCR0"/>
<dbReference type="Pfam" id="PF02870">
    <property type="entry name" value="Methyltransf_1N"/>
    <property type="match status" value="1"/>
</dbReference>
<evidence type="ECO:0000256" key="2">
    <source>
        <dbReference type="ARBA" id="ARBA00008711"/>
    </source>
</evidence>
<keyword evidence="6 9" id="KW-0227">DNA damage</keyword>
<reference evidence="12 13" key="1">
    <citation type="journal article" date="2015" name="PLoS Negl. Trop. Dis.">
        <title>Haemophilus ducreyi Cutaneous Ulcer Strains Are Nearly Identical to Class I Genital Ulcer Strains.</title>
        <authorList>
            <person name="Gangaiah D."/>
            <person name="Webb K.M."/>
            <person name="Humphreys T.L."/>
            <person name="Fortney K.R."/>
            <person name="Toh E."/>
            <person name="Tai A."/>
            <person name="Katz S.S."/>
            <person name="Pillay A."/>
            <person name="Chen C.Y."/>
            <person name="Roberts S.A."/>
            <person name="Munson R.S.Jr."/>
            <person name="Spinola S.M."/>
        </authorList>
    </citation>
    <scope>NUCLEOTIDE SEQUENCE [LARGE SCALE GENOMIC DNA]</scope>
    <source>
        <strain evidence="13">CLU2</strain>
    </source>
</reference>
<dbReference type="Gene3D" id="3.30.160.70">
    <property type="entry name" value="Methylated DNA-protein cysteine methyltransferase domain"/>
    <property type="match status" value="1"/>
</dbReference>
<evidence type="ECO:0000259" key="11">
    <source>
        <dbReference type="Pfam" id="PF02870"/>
    </source>
</evidence>
<dbReference type="GO" id="GO:0003908">
    <property type="term" value="F:methylated-DNA-[protein]-cysteine S-methyltransferase activity"/>
    <property type="evidence" value="ECO:0007669"/>
    <property type="project" value="UniProtKB-UniRule"/>
</dbReference>
<dbReference type="EMBL" id="CP011219">
    <property type="protein sequence ID" value="AKO32390.1"/>
    <property type="molecule type" value="Genomic_DNA"/>
</dbReference>
<feature type="domain" description="Methylated-DNA-[protein]-cysteine S-methyltransferase DNA binding" evidence="10">
    <location>
        <begin position="86"/>
        <end position="166"/>
    </location>
</feature>
<dbReference type="RefSeq" id="WP_010944993.1">
    <property type="nucleotide sequence ID" value="NZ_CP011218.1"/>
</dbReference>
<comment type="subcellular location">
    <subcellularLocation>
        <location evidence="9">Cytoplasm</location>
    </subcellularLocation>
</comment>
<dbReference type="InterPro" id="IPR008332">
    <property type="entry name" value="MethylG_MeTrfase_N"/>
</dbReference>
<dbReference type="InterPro" id="IPR014048">
    <property type="entry name" value="MethylDNA_cys_MeTrfase_DNA-bd"/>
</dbReference>
<dbReference type="GO" id="GO:0032259">
    <property type="term" value="P:methylation"/>
    <property type="evidence" value="ECO:0007669"/>
    <property type="project" value="UniProtKB-KW"/>
</dbReference>
<name>A0AAC8UCR0_HAEDC</name>
<dbReference type="InterPro" id="IPR001497">
    <property type="entry name" value="MethylDNA_cys_MeTrfase_AS"/>
</dbReference>
<keyword evidence="3 9" id="KW-0963">Cytoplasm</keyword>
<dbReference type="InterPro" id="IPR036631">
    <property type="entry name" value="MGMT_N_sf"/>
</dbReference>
<proteinExistence type="inferred from homology"/>
<evidence type="ECO:0000256" key="3">
    <source>
        <dbReference type="ARBA" id="ARBA00022490"/>
    </source>
</evidence>
<dbReference type="SUPFAM" id="SSF53155">
    <property type="entry name" value="Methylated DNA-protein cysteine methyltransferase domain"/>
    <property type="match status" value="1"/>
</dbReference>
<dbReference type="GO" id="GO:0006307">
    <property type="term" value="P:DNA alkylation repair"/>
    <property type="evidence" value="ECO:0007669"/>
    <property type="project" value="UniProtKB-UniRule"/>
</dbReference>
<comment type="function">
    <text evidence="9">Involved in the cellular defense against the biological effects of O6-methylguanine (O6-MeG) and O4-methylthymine (O4-MeT) in DNA. Repairs the methylated nucleobase in DNA by stoichiometrically transferring the methyl group to a cysteine residue in the enzyme. This is a suicide reaction: the enzyme is irreversibly inactivated.</text>
</comment>
<accession>A0AAC8UCR0</accession>
<dbReference type="Gene3D" id="1.10.10.10">
    <property type="entry name" value="Winged helix-like DNA-binding domain superfamily/Winged helix DNA-binding domain"/>
    <property type="match status" value="1"/>
</dbReference>
<dbReference type="PROSITE" id="PS00374">
    <property type="entry name" value="MGMT"/>
    <property type="match status" value="1"/>
</dbReference>
<dbReference type="FunFam" id="1.10.10.10:FF:000214">
    <property type="entry name" value="Methylated-DNA--protein-cysteine methyltransferase"/>
    <property type="match status" value="1"/>
</dbReference>
<dbReference type="InterPro" id="IPR023546">
    <property type="entry name" value="MGMT"/>
</dbReference>
<evidence type="ECO:0000313" key="13">
    <source>
        <dbReference type="Proteomes" id="UP000060132"/>
    </source>
</evidence>
<evidence type="ECO:0000256" key="5">
    <source>
        <dbReference type="ARBA" id="ARBA00022679"/>
    </source>
</evidence>
<keyword evidence="4 9" id="KW-0489">Methyltransferase</keyword>
<gene>
    <name evidence="12" type="ORF">RZ57_04295</name>
</gene>
<evidence type="ECO:0000313" key="12">
    <source>
        <dbReference type="EMBL" id="AKO32390.1"/>
    </source>
</evidence>
<protein>
    <recommendedName>
        <fullName evidence="9">Methylated-DNA--protein-cysteine methyltransferase</fullName>
        <ecNumber evidence="9">2.1.1.63</ecNumber>
    </recommendedName>
    <alternativeName>
        <fullName evidence="9">6-O-methylguanine-DNA methyltransferase</fullName>
        <shortName evidence="9">MGMT</shortName>
    </alternativeName>
    <alternativeName>
        <fullName evidence="9">O-6-methylguanine-DNA-alkyltransferase</fullName>
    </alternativeName>
</protein>
<dbReference type="Proteomes" id="UP000060132">
    <property type="component" value="Chromosome"/>
</dbReference>
<evidence type="ECO:0000256" key="8">
    <source>
        <dbReference type="ARBA" id="ARBA00049348"/>
    </source>
</evidence>
<keyword evidence="5 9" id="KW-0808">Transferase</keyword>
<comment type="similarity">
    <text evidence="2 9">Belongs to the MGMT family.</text>
</comment>
<dbReference type="GO" id="GO:0005737">
    <property type="term" value="C:cytoplasm"/>
    <property type="evidence" value="ECO:0007669"/>
    <property type="project" value="UniProtKB-SubCell"/>
</dbReference>
<comment type="catalytic activity">
    <reaction evidence="8 9">
        <text>a 6-O-methyl-2'-deoxyguanosine in DNA + L-cysteinyl-[protein] = S-methyl-L-cysteinyl-[protein] + a 2'-deoxyguanosine in DNA</text>
        <dbReference type="Rhea" id="RHEA:24000"/>
        <dbReference type="Rhea" id="RHEA-COMP:10131"/>
        <dbReference type="Rhea" id="RHEA-COMP:10132"/>
        <dbReference type="Rhea" id="RHEA-COMP:11367"/>
        <dbReference type="Rhea" id="RHEA-COMP:11368"/>
        <dbReference type="ChEBI" id="CHEBI:29950"/>
        <dbReference type="ChEBI" id="CHEBI:82612"/>
        <dbReference type="ChEBI" id="CHEBI:85445"/>
        <dbReference type="ChEBI" id="CHEBI:85448"/>
        <dbReference type="EC" id="2.1.1.63"/>
    </reaction>
</comment>